<sequence>MFSASYMDWALTRYVYTFLISPWAVRAKIALASTLYPTPRLQSPPTCSSAARQQSRAVACYRSCLVVFPGKPRRSLPPRIIYSRHPCHRRFDWVDTEGSREGAEMPTLTKLYSMEEAALHNTPDDCWVIVDGKIYDVTKYLEDHPGGADVLLEATGKDATEEFDDAGHSKSAKDLMQDYFIGELDLDPTPDIPEMEVFRKEQDTGFASKLMDNVVQYWAIPAAVIGISAVVAILYARRK</sequence>
<evidence type="ECO:0000256" key="3">
    <source>
        <dbReference type="ARBA" id="ARBA00022692"/>
    </source>
</evidence>
<feature type="transmembrane region" description="Helical" evidence="8">
    <location>
        <begin position="217"/>
        <end position="236"/>
    </location>
</feature>
<gene>
    <name evidence="10" type="primary">CB5-A_1</name>
    <name evidence="10" type="ORF">Zm00014a_021701</name>
</gene>
<proteinExistence type="inferred from homology"/>
<dbReference type="AlphaFoldDB" id="A0A317YGA1"/>
<evidence type="ECO:0000256" key="5">
    <source>
        <dbReference type="ARBA" id="ARBA00023004"/>
    </source>
</evidence>
<dbReference type="Proteomes" id="UP000251960">
    <property type="component" value="Chromosome 1"/>
</dbReference>
<dbReference type="InterPro" id="IPR036400">
    <property type="entry name" value="Cyt_B5-like_heme/steroid_sf"/>
</dbReference>
<dbReference type="PANTHER" id="PTHR19359:SF25">
    <property type="entry name" value="CYTOCHROME B5 HEME-BINDING DOMAIN-CONTAINING PROTEIN"/>
    <property type="match status" value="1"/>
</dbReference>
<protein>
    <submittedName>
        <fullName evidence="10">Cytochrome b5 isoform A</fullName>
    </submittedName>
</protein>
<keyword evidence="5 8" id="KW-0408">Iron</keyword>
<evidence type="ECO:0000256" key="2">
    <source>
        <dbReference type="ARBA" id="ARBA00022617"/>
    </source>
</evidence>
<dbReference type="GO" id="GO:0016020">
    <property type="term" value="C:membrane"/>
    <property type="evidence" value="ECO:0007669"/>
    <property type="project" value="UniProtKB-SubCell"/>
</dbReference>
<comment type="caution">
    <text evidence="10">The sequence shown here is derived from an EMBL/GenBank/DDBJ whole genome shotgun (WGS) entry which is preliminary data.</text>
</comment>
<keyword evidence="6 8" id="KW-0472">Membrane</keyword>
<dbReference type="EMBL" id="NCVQ01000001">
    <property type="protein sequence ID" value="PWZ56742.1"/>
    <property type="molecule type" value="Genomic_DNA"/>
</dbReference>
<evidence type="ECO:0000313" key="10">
    <source>
        <dbReference type="EMBL" id="PWZ56742.1"/>
    </source>
</evidence>
<comment type="similarity">
    <text evidence="7 8">Belongs to the cytochrome b5 family.</text>
</comment>
<keyword evidence="8" id="KW-1133">Transmembrane helix</keyword>
<name>A0A317YGA1_MAIZE</name>
<dbReference type="Gene3D" id="3.10.120.10">
    <property type="entry name" value="Cytochrome b5-like heme/steroid binding domain"/>
    <property type="match status" value="1"/>
</dbReference>
<evidence type="ECO:0000256" key="1">
    <source>
        <dbReference type="ARBA" id="ARBA00004370"/>
    </source>
</evidence>
<feature type="domain" description="Cytochrome b5 heme-binding" evidence="9">
    <location>
        <begin position="109"/>
        <end position="185"/>
    </location>
</feature>
<dbReference type="InterPro" id="IPR001199">
    <property type="entry name" value="Cyt_B5-like_heme/steroid-bd"/>
</dbReference>
<reference evidence="10" key="1">
    <citation type="journal article" date="2018" name="Nat. Genet.">
        <title>Extensive intraspecific gene order and gene structural variations between Mo17 and other maize genomes.</title>
        <authorList>
            <person name="Sun S."/>
            <person name="Zhou Y."/>
            <person name="Chen J."/>
            <person name="Shi J."/>
            <person name="Zhao H."/>
            <person name="Zhao H."/>
            <person name="Song W."/>
            <person name="Zhang M."/>
            <person name="Cui Y."/>
            <person name="Dong X."/>
            <person name="Liu H."/>
            <person name="Ma X."/>
            <person name="Jiao Y."/>
            <person name="Wang B."/>
            <person name="Wei X."/>
            <person name="Stein J.C."/>
            <person name="Glaubitz J.C."/>
            <person name="Lu F."/>
            <person name="Yu G."/>
            <person name="Liang C."/>
            <person name="Fengler K."/>
            <person name="Li B."/>
            <person name="Rafalski A."/>
            <person name="Schnable P.S."/>
            <person name="Ware D.H."/>
            <person name="Buckler E.S."/>
            <person name="Lai J."/>
        </authorList>
    </citation>
    <scope>NUCLEOTIDE SEQUENCE [LARGE SCALE GENOMIC DNA]</scope>
    <source>
        <tissue evidence="10">Seedling</tissue>
    </source>
</reference>
<dbReference type="PANTHER" id="PTHR19359">
    <property type="entry name" value="CYTOCHROME B5"/>
    <property type="match status" value="1"/>
</dbReference>
<keyword evidence="3 8" id="KW-0812">Transmembrane</keyword>
<organism evidence="10">
    <name type="scientific">Zea mays</name>
    <name type="common">Maize</name>
    <dbReference type="NCBI Taxonomy" id="4577"/>
    <lineage>
        <taxon>Eukaryota</taxon>
        <taxon>Viridiplantae</taxon>
        <taxon>Streptophyta</taxon>
        <taxon>Embryophyta</taxon>
        <taxon>Tracheophyta</taxon>
        <taxon>Spermatophyta</taxon>
        <taxon>Magnoliopsida</taxon>
        <taxon>Liliopsida</taxon>
        <taxon>Poales</taxon>
        <taxon>Poaceae</taxon>
        <taxon>PACMAD clade</taxon>
        <taxon>Panicoideae</taxon>
        <taxon>Andropogonodae</taxon>
        <taxon>Andropogoneae</taxon>
        <taxon>Tripsacinae</taxon>
        <taxon>Zea</taxon>
    </lineage>
</organism>
<dbReference type="FunFam" id="3.10.120.10:FF:000002">
    <property type="entry name" value="Cytochrome b5 type B"/>
    <property type="match status" value="1"/>
</dbReference>
<dbReference type="PROSITE" id="PS00191">
    <property type="entry name" value="CYTOCHROME_B5_1"/>
    <property type="match status" value="1"/>
</dbReference>
<dbReference type="SUPFAM" id="SSF55856">
    <property type="entry name" value="Cytochrome b5-like heme/steroid binding domain"/>
    <property type="match status" value="1"/>
</dbReference>
<dbReference type="Pfam" id="PF00173">
    <property type="entry name" value="Cyt-b5"/>
    <property type="match status" value="1"/>
</dbReference>
<dbReference type="GO" id="GO:0046872">
    <property type="term" value="F:metal ion binding"/>
    <property type="evidence" value="ECO:0007669"/>
    <property type="project" value="UniProtKB-UniRule"/>
</dbReference>
<evidence type="ECO:0000259" key="9">
    <source>
        <dbReference type="PROSITE" id="PS50255"/>
    </source>
</evidence>
<keyword evidence="2 8" id="KW-0349">Heme</keyword>
<keyword evidence="4 8" id="KW-0479">Metal-binding</keyword>
<evidence type="ECO:0000256" key="4">
    <source>
        <dbReference type="ARBA" id="ARBA00022723"/>
    </source>
</evidence>
<dbReference type="SMART" id="SM01117">
    <property type="entry name" value="Cyt-b5"/>
    <property type="match status" value="1"/>
</dbReference>
<dbReference type="InterPro" id="IPR018506">
    <property type="entry name" value="Cyt_B5_heme-BS"/>
</dbReference>
<evidence type="ECO:0000256" key="8">
    <source>
        <dbReference type="RuleBase" id="RU362121"/>
    </source>
</evidence>
<dbReference type="GO" id="GO:0020037">
    <property type="term" value="F:heme binding"/>
    <property type="evidence" value="ECO:0007669"/>
    <property type="project" value="UniProtKB-UniRule"/>
</dbReference>
<dbReference type="InterPro" id="IPR050668">
    <property type="entry name" value="Cytochrome_b5"/>
</dbReference>
<comment type="subcellular location">
    <subcellularLocation>
        <location evidence="1">Membrane</location>
    </subcellularLocation>
</comment>
<accession>A0A317YGA1</accession>
<dbReference type="PRINTS" id="PR00363">
    <property type="entry name" value="CYTOCHROMEB5"/>
</dbReference>
<dbReference type="ExpressionAtlas" id="A0A317YGA1">
    <property type="expression patterns" value="baseline and differential"/>
</dbReference>
<dbReference type="PROSITE" id="PS50255">
    <property type="entry name" value="CYTOCHROME_B5_2"/>
    <property type="match status" value="1"/>
</dbReference>
<evidence type="ECO:0000256" key="7">
    <source>
        <dbReference type="ARBA" id="ARBA00038168"/>
    </source>
</evidence>
<evidence type="ECO:0000256" key="6">
    <source>
        <dbReference type="ARBA" id="ARBA00023136"/>
    </source>
</evidence>